<dbReference type="InterPro" id="IPR000836">
    <property type="entry name" value="PRTase_dom"/>
</dbReference>
<keyword evidence="4" id="KW-0328">Glycosyltransferase</keyword>
<dbReference type="InterPro" id="IPR029057">
    <property type="entry name" value="PRTase-like"/>
</dbReference>
<evidence type="ECO:0000259" key="3">
    <source>
        <dbReference type="Pfam" id="PF18912"/>
    </source>
</evidence>
<name>A0A2S9QI05_9HYPH</name>
<comment type="similarity">
    <text evidence="1">Belongs to the ComF/GntX family.</text>
</comment>
<dbReference type="EMBL" id="PUEJ01000002">
    <property type="protein sequence ID" value="PRH88952.1"/>
    <property type="molecule type" value="Genomic_DNA"/>
</dbReference>
<dbReference type="RefSeq" id="WP_105861294.1">
    <property type="nucleotide sequence ID" value="NZ_PUEJ01000002.1"/>
</dbReference>
<dbReference type="Pfam" id="PF18912">
    <property type="entry name" value="DZR_2"/>
    <property type="match status" value="1"/>
</dbReference>
<proteinExistence type="inferred from homology"/>
<dbReference type="Pfam" id="PF00156">
    <property type="entry name" value="Pribosyltran"/>
    <property type="match status" value="1"/>
</dbReference>
<accession>A0A2S9QI05</accession>
<protein>
    <submittedName>
        <fullName evidence="4">Amidophosphoribosyltransferase</fullName>
    </submittedName>
</protein>
<evidence type="ECO:0000313" key="5">
    <source>
        <dbReference type="Proteomes" id="UP000237682"/>
    </source>
</evidence>
<evidence type="ECO:0000259" key="2">
    <source>
        <dbReference type="Pfam" id="PF00156"/>
    </source>
</evidence>
<feature type="domain" description="Phosphoribosyltransferase" evidence="2">
    <location>
        <begin position="189"/>
        <end position="250"/>
    </location>
</feature>
<dbReference type="CDD" id="cd06223">
    <property type="entry name" value="PRTases_typeI"/>
    <property type="match status" value="1"/>
</dbReference>
<reference evidence="4 5" key="1">
    <citation type="submission" date="2018-02" db="EMBL/GenBank/DDBJ databases">
        <title>Whole genome sequencing of endophytic bacterium.</title>
        <authorList>
            <person name="Eedara R."/>
            <person name="Podile A.R."/>
        </authorList>
    </citation>
    <scope>NUCLEOTIDE SEQUENCE [LARGE SCALE GENOMIC DNA]</scope>
    <source>
        <strain evidence="4 5">RP1T</strain>
    </source>
</reference>
<dbReference type="GO" id="GO:0016757">
    <property type="term" value="F:glycosyltransferase activity"/>
    <property type="evidence" value="ECO:0007669"/>
    <property type="project" value="UniProtKB-KW"/>
</dbReference>
<sequence>MSVSADAPSSLPRLLLRAGSRLADVILPPRCLSCRETTASHANLCVACWQQLSLIERPYCEKLGIPFVYDHGEGMVSAQAIADPPAYGRARAAARYEGAAIELVHRLKYGDRVEIAPFMGRLMAQAGQDLLAGADMLVPIPLHRLRLWRRRFNQAALLAREISGRSGVAYQPLLLGRSRRTAHQVGLSRKERARNVQGAFTVSPGARPAIKDKRIVLVDDVLTSGATGEAAARALLRAGAANVDMLVFARVATPIE</sequence>
<comment type="caution">
    <text evidence="4">The sequence shown here is derived from an EMBL/GenBank/DDBJ whole genome shotgun (WGS) entry which is preliminary data.</text>
</comment>
<keyword evidence="4" id="KW-0808">Transferase</keyword>
<dbReference type="Proteomes" id="UP000237682">
    <property type="component" value="Unassembled WGS sequence"/>
</dbReference>
<dbReference type="PANTHER" id="PTHR47505:SF1">
    <property type="entry name" value="DNA UTILIZATION PROTEIN YHGH"/>
    <property type="match status" value="1"/>
</dbReference>
<feature type="domain" description="Double zinc ribbon" evidence="3">
    <location>
        <begin position="23"/>
        <end position="69"/>
    </location>
</feature>
<dbReference type="Gene3D" id="3.40.50.2020">
    <property type="match status" value="1"/>
</dbReference>
<dbReference type="InterPro" id="IPR044005">
    <property type="entry name" value="DZR_2"/>
</dbReference>
<keyword evidence="5" id="KW-1185">Reference proteome</keyword>
<dbReference type="AlphaFoldDB" id="A0A2S9QI05"/>
<dbReference type="InterPro" id="IPR051910">
    <property type="entry name" value="ComF/GntX_DNA_util-trans"/>
</dbReference>
<organism evidence="4 5">
    <name type="scientific">Labrys okinawensis</name>
    <dbReference type="NCBI Taxonomy" id="346911"/>
    <lineage>
        <taxon>Bacteria</taxon>
        <taxon>Pseudomonadati</taxon>
        <taxon>Pseudomonadota</taxon>
        <taxon>Alphaproteobacteria</taxon>
        <taxon>Hyphomicrobiales</taxon>
        <taxon>Xanthobacteraceae</taxon>
        <taxon>Labrys</taxon>
    </lineage>
</organism>
<evidence type="ECO:0000313" key="4">
    <source>
        <dbReference type="EMBL" id="PRH88952.1"/>
    </source>
</evidence>
<dbReference type="OrthoDB" id="9779910at2"/>
<dbReference type="SUPFAM" id="SSF53271">
    <property type="entry name" value="PRTase-like"/>
    <property type="match status" value="1"/>
</dbReference>
<gene>
    <name evidence="4" type="ORF">C5L14_07000</name>
</gene>
<dbReference type="PANTHER" id="PTHR47505">
    <property type="entry name" value="DNA UTILIZATION PROTEIN YHGH"/>
    <property type="match status" value="1"/>
</dbReference>
<evidence type="ECO:0000256" key="1">
    <source>
        <dbReference type="ARBA" id="ARBA00008007"/>
    </source>
</evidence>